<reference evidence="1 2" key="1">
    <citation type="journal article" date="2013" name="PLoS ONE">
        <title>Genomic and secretomic analyses reveal unique features of the lignocellulolytic enzyme system of Penicillium decumbens.</title>
        <authorList>
            <person name="Liu G."/>
            <person name="Zhang L."/>
            <person name="Wei X."/>
            <person name="Zou G."/>
            <person name="Qin Y."/>
            <person name="Ma L."/>
            <person name="Li J."/>
            <person name="Zheng H."/>
            <person name="Wang S."/>
            <person name="Wang C."/>
            <person name="Xun L."/>
            <person name="Zhao G.-P."/>
            <person name="Zhou Z."/>
            <person name="Qu Y."/>
        </authorList>
    </citation>
    <scope>NUCLEOTIDE SEQUENCE [LARGE SCALE GENOMIC DNA]</scope>
    <source>
        <strain evidence="2">114-2 / CGMCC 5302</strain>
    </source>
</reference>
<dbReference type="AlphaFoldDB" id="S7ZQ79"/>
<organism evidence="1 2">
    <name type="scientific">Penicillium oxalicum (strain 114-2 / CGMCC 5302)</name>
    <name type="common">Penicillium decumbens</name>
    <dbReference type="NCBI Taxonomy" id="933388"/>
    <lineage>
        <taxon>Eukaryota</taxon>
        <taxon>Fungi</taxon>
        <taxon>Dikarya</taxon>
        <taxon>Ascomycota</taxon>
        <taxon>Pezizomycotina</taxon>
        <taxon>Eurotiomycetes</taxon>
        <taxon>Eurotiomycetidae</taxon>
        <taxon>Eurotiales</taxon>
        <taxon>Aspergillaceae</taxon>
        <taxon>Penicillium</taxon>
    </lineage>
</organism>
<name>S7ZQ79_PENO1</name>
<dbReference type="Proteomes" id="UP000019376">
    <property type="component" value="Unassembled WGS sequence"/>
</dbReference>
<dbReference type="EMBL" id="KB644414">
    <property type="protein sequence ID" value="EPS32870.1"/>
    <property type="molecule type" value="Genomic_DNA"/>
</dbReference>
<gene>
    <name evidence="1" type="ORF">PDE_07831</name>
</gene>
<sequence>MKKGTKLPKDNVPSREAGSFWYPRISPLVRAGATQKKAGWENRLESQALGAGGCNSKWIVRMQFEHCTLWVERFLPSTHLLQVAISARRIIPIDRLKRLR</sequence>
<protein>
    <submittedName>
        <fullName evidence="1">Uncharacterized protein</fullName>
    </submittedName>
</protein>
<evidence type="ECO:0000313" key="1">
    <source>
        <dbReference type="EMBL" id="EPS32870.1"/>
    </source>
</evidence>
<accession>S7ZQ79</accession>
<keyword evidence="2" id="KW-1185">Reference proteome</keyword>
<proteinExistence type="predicted"/>
<dbReference type="HOGENOM" id="CLU_2307026_0_0_1"/>
<evidence type="ECO:0000313" key="2">
    <source>
        <dbReference type="Proteomes" id="UP000019376"/>
    </source>
</evidence>